<evidence type="ECO:0000256" key="1">
    <source>
        <dbReference type="SAM" id="MobiDB-lite"/>
    </source>
</evidence>
<dbReference type="EMBL" id="LSSN01001858">
    <property type="protein sequence ID" value="OMJ18040.1"/>
    <property type="molecule type" value="Genomic_DNA"/>
</dbReference>
<proteinExistence type="predicted"/>
<dbReference type="OrthoDB" id="5545891at2759"/>
<keyword evidence="3" id="KW-1185">Reference proteome</keyword>
<evidence type="ECO:0000313" key="3">
    <source>
        <dbReference type="Proteomes" id="UP000187283"/>
    </source>
</evidence>
<feature type="region of interest" description="Disordered" evidence="1">
    <location>
        <begin position="231"/>
        <end position="260"/>
    </location>
</feature>
<gene>
    <name evidence="2" type="ORF">AYI70_g5596</name>
</gene>
<comment type="caution">
    <text evidence="2">The sequence shown here is derived from an EMBL/GenBank/DDBJ whole genome shotgun (WGS) entry which is preliminary data.</text>
</comment>
<feature type="compositionally biased region" description="Polar residues" evidence="1">
    <location>
        <begin position="231"/>
        <end position="242"/>
    </location>
</feature>
<dbReference type="Proteomes" id="UP000187283">
    <property type="component" value="Unassembled WGS sequence"/>
</dbReference>
<protein>
    <submittedName>
        <fullName evidence="2">Uncharacterized protein</fullName>
    </submittedName>
</protein>
<organism evidence="2 3">
    <name type="scientific">Smittium culicis</name>
    <dbReference type="NCBI Taxonomy" id="133412"/>
    <lineage>
        <taxon>Eukaryota</taxon>
        <taxon>Fungi</taxon>
        <taxon>Fungi incertae sedis</taxon>
        <taxon>Zoopagomycota</taxon>
        <taxon>Kickxellomycotina</taxon>
        <taxon>Harpellomycetes</taxon>
        <taxon>Harpellales</taxon>
        <taxon>Legeriomycetaceae</taxon>
        <taxon>Smittium</taxon>
    </lineage>
</organism>
<feature type="region of interest" description="Disordered" evidence="1">
    <location>
        <begin position="90"/>
        <end position="169"/>
    </location>
</feature>
<reference evidence="2 3" key="1">
    <citation type="submission" date="2017-01" db="EMBL/GenBank/DDBJ databases">
        <authorList>
            <person name="Mah S.A."/>
            <person name="Swanson W.J."/>
            <person name="Moy G.W."/>
            <person name="Vacquier V.D."/>
        </authorList>
    </citation>
    <scope>NUCLEOTIDE SEQUENCE [LARGE SCALE GENOMIC DNA]</scope>
    <source>
        <strain evidence="2 3">GSMNP</strain>
    </source>
</reference>
<evidence type="ECO:0000313" key="2">
    <source>
        <dbReference type="EMBL" id="OMJ18040.1"/>
    </source>
</evidence>
<dbReference type="STRING" id="133412.A0A1R1XTR6"/>
<dbReference type="AlphaFoldDB" id="A0A1R1XTR6"/>
<feature type="compositionally biased region" description="Basic and acidic residues" evidence="1">
    <location>
        <begin position="99"/>
        <end position="115"/>
    </location>
</feature>
<accession>A0A1R1XTR6</accession>
<sequence length="260" mass="29439">MMDQEDNNQVPVIQETVNELTEMVIKLLNEKERNPEPEDPYVATRVPFTDLVVYPELIEALPSIEEELLRTPISEAEKKKAFHLCPRNGSITTENLPKTAKEENGSRCTRSHDNRSGFTIDQEGDRGSQDIRSGIFQQSFRNTKEDRRTQTSLESEETESPCSSPGFEMSKNTRNSSICIFGRSIDPGRIEGEIRIEYSKGSIQANETWLQNKDGKIDNEAMSIDKASWNGNKLSQNESESTFLKDKGPQNGSFEITEHC</sequence>
<name>A0A1R1XTR6_9FUNG</name>